<name>A0AC60QSI9_IXOPE</name>
<accession>A0AC60QSI9</accession>
<dbReference type="EMBL" id="JABSTQ010005545">
    <property type="protein sequence ID" value="KAG0439092.1"/>
    <property type="molecule type" value="Genomic_DNA"/>
</dbReference>
<comment type="caution">
    <text evidence="1">The sequence shown here is derived from an EMBL/GenBank/DDBJ whole genome shotgun (WGS) entry which is preliminary data.</text>
</comment>
<keyword evidence="2" id="KW-1185">Reference proteome</keyword>
<dbReference type="Proteomes" id="UP000805193">
    <property type="component" value="Unassembled WGS sequence"/>
</dbReference>
<sequence length="167" mass="18630">MRSSPGAELEGMARSVHWDQTQGSLVLVSTSVAQVSPALVLPSFIRASLNLASTSSAEARAGESQNRNYHLENGRSKTRQVPAYQLIDGSRRWPYLDPAIAHEASKYEPQVDDVLLVTYPSSGTHWTKQIISLIFHRGESALNYVEFVRRGEKKLSRVERKDSFPFG</sequence>
<gene>
    <name evidence="1" type="ORF">HPB47_016758</name>
</gene>
<reference evidence="1 2" key="1">
    <citation type="journal article" date="2020" name="Cell">
        <title>Large-Scale Comparative Analyses of Tick Genomes Elucidate Their Genetic Diversity and Vector Capacities.</title>
        <authorList>
            <consortium name="Tick Genome and Microbiome Consortium (TIGMIC)"/>
            <person name="Jia N."/>
            <person name="Wang J."/>
            <person name="Shi W."/>
            <person name="Du L."/>
            <person name="Sun Y."/>
            <person name="Zhan W."/>
            <person name="Jiang J.F."/>
            <person name="Wang Q."/>
            <person name="Zhang B."/>
            <person name="Ji P."/>
            <person name="Bell-Sakyi L."/>
            <person name="Cui X.M."/>
            <person name="Yuan T.T."/>
            <person name="Jiang B.G."/>
            <person name="Yang W.F."/>
            <person name="Lam T.T."/>
            <person name="Chang Q.C."/>
            <person name="Ding S.J."/>
            <person name="Wang X.J."/>
            <person name="Zhu J.G."/>
            <person name="Ruan X.D."/>
            <person name="Zhao L."/>
            <person name="Wei J.T."/>
            <person name="Ye R.Z."/>
            <person name="Que T.C."/>
            <person name="Du C.H."/>
            <person name="Zhou Y.H."/>
            <person name="Cheng J.X."/>
            <person name="Dai P.F."/>
            <person name="Guo W.B."/>
            <person name="Han X.H."/>
            <person name="Huang E.J."/>
            <person name="Li L.F."/>
            <person name="Wei W."/>
            <person name="Gao Y.C."/>
            <person name="Liu J.Z."/>
            <person name="Shao H.Z."/>
            <person name="Wang X."/>
            <person name="Wang C.C."/>
            <person name="Yang T.C."/>
            <person name="Huo Q.B."/>
            <person name="Li W."/>
            <person name="Chen H.Y."/>
            <person name="Chen S.E."/>
            <person name="Zhou L.G."/>
            <person name="Ni X.B."/>
            <person name="Tian J.H."/>
            <person name="Sheng Y."/>
            <person name="Liu T."/>
            <person name="Pan Y.S."/>
            <person name="Xia L.Y."/>
            <person name="Li J."/>
            <person name="Zhao F."/>
            <person name="Cao W.C."/>
        </authorList>
    </citation>
    <scope>NUCLEOTIDE SEQUENCE [LARGE SCALE GENOMIC DNA]</scope>
    <source>
        <strain evidence="1">Iper-2018</strain>
    </source>
</reference>
<proteinExistence type="predicted"/>
<protein>
    <submittedName>
        <fullName evidence="1">Uncharacterized protein</fullName>
    </submittedName>
</protein>
<evidence type="ECO:0000313" key="2">
    <source>
        <dbReference type="Proteomes" id="UP000805193"/>
    </source>
</evidence>
<organism evidence="1 2">
    <name type="scientific">Ixodes persulcatus</name>
    <name type="common">Taiga tick</name>
    <dbReference type="NCBI Taxonomy" id="34615"/>
    <lineage>
        <taxon>Eukaryota</taxon>
        <taxon>Metazoa</taxon>
        <taxon>Ecdysozoa</taxon>
        <taxon>Arthropoda</taxon>
        <taxon>Chelicerata</taxon>
        <taxon>Arachnida</taxon>
        <taxon>Acari</taxon>
        <taxon>Parasitiformes</taxon>
        <taxon>Ixodida</taxon>
        <taxon>Ixodoidea</taxon>
        <taxon>Ixodidae</taxon>
        <taxon>Ixodinae</taxon>
        <taxon>Ixodes</taxon>
    </lineage>
</organism>
<evidence type="ECO:0000313" key="1">
    <source>
        <dbReference type="EMBL" id="KAG0439092.1"/>
    </source>
</evidence>